<evidence type="ECO:0000313" key="3">
    <source>
        <dbReference type="Proteomes" id="UP001153636"/>
    </source>
</evidence>
<dbReference type="Proteomes" id="UP001153636">
    <property type="component" value="Chromosome 11"/>
</dbReference>
<evidence type="ECO:0000256" key="1">
    <source>
        <dbReference type="SAM" id="MobiDB-lite"/>
    </source>
</evidence>
<evidence type="ECO:0000313" key="2">
    <source>
        <dbReference type="EMBL" id="CAH1101634.1"/>
    </source>
</evidence>
<reference evidence="2" key="1">
    <citation type="submission" date="2022-01" db="EMBL/GenBank/DDBJ databases">
        <authorList>
            <person name="King R."/>
        </authorList>
    </citation>
    <scope>NUCLEOTIDE SEQUENCE</scope>
</reference>
<feature type="compositionally biased region" description="Basic and acidic residues" evidence="1">
    <location>
        <begin position="171"/>
        <end position="180"/>
    </location>
</feature>
<dbReference type="EMBL" id="OV651823">
    <property type="protein sequence ID" value="CAH1101634.1"/>
    <property type="molecule type" value="Genomic_DNA"/>
</dbReference>
<accession>A0A9P0CM40</accession>
<sequence>MEMSPSISGIRETGVTFNKFCIMQKMTLISDGCGYQNRNRVVNSVLRDFAVQHNVTIEQIYLTKGHTMMEVDSVHATLEQLFYPPINSSSDYIAKMRSARLKQPNEVKPRRNYMVQDRGRLTQIYDKPLPISESKFKDPQNLKSAIEKEHHAFYDKLSFKPVKKTNDKLFSENAAENHDKNSRKKLKIKVLKKQPGNKKPTEKSQKR</sequence>
<dbReference type="OrthoDB" id="6748100at2759"/>
<gene>
    <name evidence="2" type="ORF">PSYICH_LOCUS2455</name>
</gene>
<name>A0A9P0CM40_9CUCU</name>
<keyword evidence="3" id="KW-1185">Reference proteome</keyword>
<dbReference type="AlphaFoldDB" id="A0A9P0CM40"/>
<organism evidence="2 3">
    <name type="scientific">Psylliodes chrysocephalus</name>
    <dbReference type="NCBI Taxonomy" id="3402493"/>
    <lineage>
        <taxon>Eukaryota</taxon>
        <taxon>Metazoa</taxon>
        <taxon>Ecdysozoa</taxon>
        <taxon>Arthropoda</taxon>
        <taxon>Hexapoda</taxon>
        <taxon>Insecta</taxon>
        <taxon>Pterygota</taxon>
        <taxon>Neoptera</taxon>
        <taxon>Endopterygota</taxon>
        <taxon>Coleoptera</taxon>
        <taxon>Polyphaga</taxon>
        <taxon>Cucujiformia</taxon>
        <taxon>Chrysomeloidea</taxon>
        <taxon>Chrysomelidae</taxon>
        <taxon>Galerucinae</taxon>
        <taxon>Alticini</taxon>
        <taxon>Psylliodes</taxon>
    </lineage>
</organism>
<protein>
    <submittedName>
        <fullName evidence="2">Uncharacterized protein</fullName>
    </submittedName>
</protein>
<proteinExistence type="predicted"/>
<feature type="region of interest" description="Disordered" evidence="1">
    <location>
        <begin position="171"/>
        <end position="207"/>
    </location>
</feature>
<feature type="compositionally biased region" description="Basic residues" evidence="1">
    <location>
        <begin position="181"/>
        <end position="196"/>
    </location>
</feature>